<feature type="domain" description="Endoplasmic reticulum vesicle transporter C-terminal" evidence="10">
    <location>
        <begin position="142"/>
        <end position="359"/>
    </location>
</feature>
<dbReference type="InterPro" id="IPR012936">
    <property type="entry name" value="Erv_C"/>
</dbReference>
<dbReference type="WBParaSite" id="TMUE_3000012644.1">
    <property type="protein sequence ID" value="TMUE_3000012644.1"/>
    <property type="gene ID" value="WBGene00294155"/>
</dbReference>
<evidence type="ECO:0000256" key="9">
    <source>
        <dbReference type="SAM" id="Phobius"/>
    </source>
</evidence>
<reference evidence="13" key="1">
    <citation type="submission" date="2019-12" db="UniProtKB">
        <authorList>
            <consortium name="WormBaseParasite"/>
        </authorList>
    </citation>
    <scope>IDENTIFICATION</scope>
</reference>
<name>A0A5S6QZZ2_TRIMR</name>
<feature type="transmembrane region" description="Helical" evidence="9">
    <location>
        <begin position="26"/>
        <end position="45"/>
    </location>
</feature>
<feature type="domain" description="Endoplasmic reticulum vesicle transporter N-terminal" evidence="11">
    <location>
        <begin position="9"/>
        <end position="99"/>
    </location>
</feature>
<evidence type="ECO:0000256" key="1">
    <source>
        <dbReference type="ARBA" id="ARBA00004257"/>
    </source>
</evidence>
<evidence type="ECO:0000256" key="8">
    <source>
        <dbReference type="SAM" id="MobiDB-lite"/>
    </source>
</evidence>
<evidence type="ECO:0000256" key="2">
    <source>
        <dbReference type="ARBA" id="ARBA00004457"/>
    </source>
</evidence>
<dbReference type="InterPro" id="IPR045888">
    <property type="entry name" value="Erv"/>
</dbReference>
<dbReference type="GO" id="GO:0030134">
    <property type="term" value="C:COPII-coated ER to Golgi transport vesicle"/>
    <property type="evidence" value="ECO:0007669"/>
    <property type="project" value="TreeGrafter"/>
</dbReference>
<comment type="subcellular location">
    <subcellularLocation>
        <location evidence="2">Endoplasmic reticulum-Golgi intermediate compartment membrane</location>
        <topology evidence="2">Multi-pass membrane protein</topology>
    </subcellularLocation>
    <subcellularLocation>
        <location evidence="1">Golgi apparatus</location>
        <location evidence="1">cis-Golgi network membrane</location>
        <topology evidence="1">Multi-pass membrane protein</topology>
    </subcellularLocation>
</comment>
<feature type="region of interest" description="Disordered" evidence="8">
    <location>
        <begin position="118"/>
        <end position="138"/>
    </location>
</feature>
<evidence type="ECO:0000259" key="11">
    <source>
        <dbReference type="Pfam" id="PF13850"/>
    </source>
</evidence>
<dbReference type="Proteomes" id="UP000046395">
    <property type="component" value="Unassembled WGS sequence"/>
</dbReference>
<comment type="similarity">
    <text evidence="3">Belongs to the ERGIC family.</text>
</comment>
<evidence type="ECO:0000256" key="5">
    <source>
        <dbReference type="ARBA" id="ARBA00022989"/>
    </source>
</evidence>
<keyword evidence="5 9" id="KW-1133">Transmembrane helix</keyword>
<evidence type="ECO:0000313" key="13">
    <source>
        <dbReference type="WBParaSite" id="TMUE_3000012644.1"/>
    </source>
</evidence>
<keyword evidence="12" id="KW-1185">Reference proteome</keyword>
<sequence length="379" mass="41960">MLRGIFQKVRNFDAYSKPLEDFRVRTLSGGAVTVVSAVLMALLFVSELRSYLSTEIVEELFVDTTVGDEHLKINFDVLFPALDCEFISVDVMDIAGQLQSNVTDSVWKEVVGELPTTVNPSKVSEPGSTVTEPSSTNPCGSCYGAESHAGMCCNTCEDVKRAYLKKGWVIGELDQIVQCRNEHWVRKLRSHRGVGCRVHGWLNVSKVAGNFHIAPGSTVRDAHSHVHSLHSVGPQSFNTSHTVRHFSFGTPYPGKQYPLDGQSTITESGGLMVHYFVKIVPTIYEDSVKNRILTHQFSVTKHQRTIEAADMAGLPGFFVSYEFSPLMVQLSHRDTPFAHFLAEVCALIGGIFTVASLLDSCLYKLSNILARKLSMEKQN</sequence>
<dbReference type="STRING" id="70415.A0A5S6QZZ2"/>
<dbReference type="GO" id="GO:0000139">
    <property type="term" value="C:Golgi membrane"/>
    <property type="evidence" value="ECO:0007669"/>
    <property type="project" value="TreeGrafter"/>
</dbReference>
<dbReference type="Pfam" id="PF07970">
    <property type="entry name" value="COPIIcoated_ERV"/>
    <property type="match status" value="1"/>
</dbReference>
<keyword evidence="4 9" id="KW-0812">Transmembrane</keyword>
<dbReference type="GO" id="GO:0006888">
    <property type="term" value="P:endoplasmic reticulum to Golgi vesicle-mediated transport"/>
    <property type="evidence" value="ECO:0007669"/>
    <property type="project" value="TreeGrafter"/>
</dbReference>
<evidence type="ECO:0000313" key="12">
    <source>
        <dbReference type="Proteomes" id="UP000046395"/>
    </source>
</evidence>
<dbReference type="PANTHER" id="PTHR10984">
    <property type="entry name" value="ENDOPLASMIC RETICULUM-GOLGI INTERMEDIATE COMPARTMENT PROTEIN"/>
    <property type="match status" value="1"/>
</dbReference>
<dbReference type="GO" id="GO:0005789">
    <property type="term" value="C:endoplasmic reticulum membrane"/>
    <property type="evidence" value="ECO:0007669"/>
    <property type="project" value="TreeGrafter"/>
</dbReference>
<keyword evidence="6 9" id="KW-0472">Membrane</keyword>
<dbReference type="AlphaFoldDB" id="A0A5S6QZZ2"/>
<evidence type="ECO:0000256" key="7">
    <source>
        <dbReference type="ARBA" id="ARBA00040493"/>
    </source>
</evidence>
<organism evidence="12 13">
    <name type="scientific">Trichuris muris</name>
    <name type="common">Mouse whipworm</name>
    <dbReference type="NCBI Taxonomy" id="70415"/>
    <lineage>
        <taxon>Eukaryota</taxon>
        <taxon>Metazoa</taxon>
        <taxon>Ecdysozoa</taxon>
        <taxon>Nematoda</taxon>
        <taxon>Enoplea</taxon>
        <taxon>Dorylaimia</taxon>
        <taxon>Trichinellida</taxon>
        <taxon>Trichuridae</taxon>
        <taxon>Trichuris</taxon>
    </lineage>
</organism>
<dbReference type="InterPro" id="IPR039542">
    <property type="entry name" value="Erv_N"/>
</dbReference>
<evidence type="ECO:0000256" key="6">
    <source>
        <dbReference type="ARBA" id="ARBA00023136"/>
    </source>
</evidence>
<protein>
    <recommendedName>
        <fullName evidence="7">Endoplasmic reticulum-Golgi intermediate compartment protein 3</fullName>
    </recommendedName>
</protein>
<dbReference type="Pfam" id="PF13850">
    <property type="entry name" value="ERGIC_N"/>
    <property type="match status" value="1"/>
</dbReference>
<feature type="transmembrane region" description="Helical" evidence="9">
    <location>
        <begin position="337"/>
        <end position="358"/>
    </location>
</feature>
<dbReference type="PANTHER" id="PTHR10984:SF25">
    <property type="entry name" value="ENDOPLASMIC RETICULUM-GOLGI INTERMEDIATE COMPARTMENT PROTEIN 3"/>
    <property type="match status" value="1"/>
</dbReference>
<dbReference type="GO" id="GO:0033116">
    <property type="term" value="C:endoplasmic reticulum-Golgi intermediate compartment membrane"/>
    <property type="evidence" value="ECO:0007669"/>
    <property type="project" value="UniProtKB-SubCell"/>
</dbReference>
<proteinExistence type="inferred from homology"/>
<evidence type="ECO:0000259" key="10">
    <source>
        <dbReference type="Pfam" id="PF07970"/>
    </source>
</evidence>
<accession>A0A5S6QZZ2</accession>
<evidence type="ECO:0000256" key="3">
    <source>
        <dbReference type="ARBA" id="ARBA00005648"/>
    </source>
</evidence>
<dbReference type="GO" id="GO:0006890">
    <property type="term" value="P:retrograde vesicle-mediated transport, Golgi to endoplasmic reticulum"/>
    <property type="evidence" value="ECO:0007669"/>
    <property type="project" value="TreeGrafter"/>
</dbReference>
<evidence type="ECO:0000256" key="4">
    <source>
        <dbReference type="ARBA" id="ARBA00022692"/>
    </source>
</evidence>